<dbReference type="Pfam" id="PF01596">
    <property type="entry name" value="Methyltransf_3"/>
    <property type="match status" value="1"/>
</dbReference>
<keyword evidence="2 4" id="KW-0808">Transferase</keyword>
<dbReference type="Gene3D" id="3.40.50.150">
    <property type="entry name" value="Vaccinia Virus protein VP39"/>
    <property type="match status" value="1"/>
</dbReference>
<evidence type="ECO:0000313" key="4">
    <source>
        <dbReference type="EMBL" id="PFG49684.1"/>
    </source>
</evidence>
<dbReference type="PANTHER" id="PTHR43836:SF2">
    <property type="entry name" value="CATECHOL O-METHYLTRANSFERASE 1-RELATED"/>
    <property type="match status" value="1"/>
</dbReference>
<protein>
    <submittedName>
        <fullName evidence="4">Putative O-methyltransferase YrrM</fullName>
    </submittedName>
</protein>
<evidence type="ECO:0000313" key="5">
    <source>
        <dbReference type="Proteomes" id="UP000243542"/>
    </source>
</evidence>
<dbReference type="PROSITE" id="PS51682">
    <property type="entry name" value="SAM_OMT_I"/>
    <property type="match status" value="1"/>
</dbReference>
<keyword evidence="5" id="KW-1185">Reference proteome</keyword>
<dbReference type="InterPro" id="IPR029063">
    <property type="entry name" value="SAM-dependent_MTases_sf"/>
</dbReference>
<sequence>MTDSMTSPPAHPTLPTDYIRAVLGPRDAVLDGVLRESLLQRSMPTIQIDDNAGRLLQLFTQLRKPARALEIGTLFGYSAIHIARGLPPGGRLTTIDNDPVAAELARANLVEAGVADRVDVVVGNATEYLATLTPASVGLIFIDADKKAYPAYLKACYPLLEDDGLLIADDAFAQGDFSAENDAGDDSRERAAIHAYNVAVSRAAKLFSAFVGTENGLMVSQRRVS</sequence>
<name>A0A2A9FE92_9PSEU</name>
<dbReference type="InterPro" id="IPR002935">
    <property type="entry name" value="SAM_O-MeTrfase"/>
</dbReference>
<accession>A0A2A9FE92</accession>
<gene>
    <name evidence="4" type="ORF">ATK36_4856</name>
</gene>
<evidence type="ECO:0000256" key="3">
    <source>
        <dbReference type="ARBA" id="ARBA00022691"/>
    </source>
</evidence>
<reference evidence="4 5" key="1">
    <citation type="submission" date="2017-10" db="EMBL/GenBank/DDBJ databases">
        <title>Sequencing the genomes of 1000 actinobacteria strains.</title>
        <authorList>
            <person name="Klenk H.-P."/>
        </authorList>
    </citation>
    <scope>NUCLEOTIDE SEQUENCE [LARGE SCALE GENOMIC DNA]</scope>
    <source>
        <strain evidence="4 5">DSM 46092</strain>
    </source>
</reference>
<dbReference type="GO" id="GO:0008171">
    <property type="term" value="F:O-methyltransferase activity"/>
    <property type="evidence" value="ECO:0007669"/>
    <property type="project" value="InterPro"/>
</dbReference>
<evidence type="ECO:0000256" key="2">
    <source>
        <dbReference type="ARBA" id="ARBA00022679"/>
    </source>
</evidence>
<dbReference type="Proteomes" id="UP000243542">
    <property type="component" value="Unassembled WGS sequence"/>
</dbReference>
<proteinExistence type="predicted"/>
<dbReference type="RefSeq" id="WP_098513546.1">
    <property type="nucleotide sequence ID" value="NZ_JBIAKZ010000004.1"/>
</dbReference>
<keyword evidence="3" id="KW-0949">S-adenosyl-L-methionine</keyword>
<dbReference type="AlphaFoldDB" id="A0A2A9FE92"/>
<keyword evidence="1 4" id="KW-0489">Methyltransferase</keyword>
<dbReference type="GO" id="GO:0032259">
    <property type="term" value="P:methylation"/>
    <property type="evidence" value="ECO:0007669"/>
    <property type="project" value="UniProtKB-KW"/>
</dbReference>
<dbReference type="EMBL" id="PDJK01000002">
    <property type="protein sequence ID" value="PFG49684.1"/>
    <property type="molecule type" value="Genomic_DNA"/>
</dbReference>
<comment type="caution">
    <text evidence="4">The sequence shown here is derived from an EMBL/GenBank/DDBJ whole genome shotgun (WGS) entry which is preliminary data.</text>
</comment>
<dbReference type="SUPFAM" id="SSF53335">
    <property type="entry name" value="S-adenosyl-L-methionine-dependent methyltransferases"/>
    <property type="match status" value="1"/>
</dbReference>
<evidence type="ECO:0000256" key="1">
    <source>
        <dbReference type="ARBA" id="ARBA00022603"/>
    </source>
</evidence>
<dbReference type="PANTHER" id="PTHR43836">
    <property type="entry name" value="CATECHOL O-METHYLTRANSFERASE 1-RELATED"/>
    <property type="match status" value="1"/>
</dbReference>
<organism evidence="4 5">
    <name type="scientific">Amycolatopsis sulphurea</name>
    <dbReference type="NCBI Taxonomy" id="76022"/>
    <lineage>
        <taxon>Bacteria</taxon>
        <taxon>Bacillati</taxon>
        <taxon>Actinomycetota</taxon>
        <taxon>Actinomycetes</taxon>
        <taxon>Pseudonocardiales</taxon>
        <taxon>Pseudonocardiaceae</taxon>
        <taxon>Amycolatopsis</taxon>
    </lineage>
</organism>